<dbReference type="AlphaFoldDB" id="A0A9N7VGV9"/>
<feature type="transmembrane region" description="Helical" evidence="2">
    <location>
        <begin position="20"/>
        <end position="40"/>
    </location>
</feature>
<proteinExistence type="predicted"/>
<comment type="caution">
    <text evidence="3">The sequence shown here is derived from an EMBL/GenBank/DDBJ whole genome shotgun (WGS) entry which is preliminary data.</text>
</comment>
<reference evidence="3" key="1">
    <citation type="submission" date="2020-03" db="EMBL/GenBank/DDBJ databases">
        <authorList>
            <person name="Weist P."/>
        </authorList>
    </citation>
    <scope>NUCLEOTIDE SEQUENCE</scope>
</reference>
<protein>
    <submittedName>
        <fullName evidence="3">Uncharacterized protein</fullName>
    </submittedName>
</protein>
<keyword evidence="2" id="KW-0812">Transmembrane</keyword>
<keyword evidence="4" id="KW-1185">Reference proteome</keyword>
<dbReference type="EMBL" id="CADEAL010004004">
    <property type="protein sequence ID" value="CAB1449172.1"/>
    <property type="molecule type" value="Genomic_DNA"/>
</dbReference>
<accession>A0A9N7VGV9</accession>
<evidence type="ECO:0000256" key="2">
    <source>
        <dbReference type="SAM" id="Phobius"/>
    </source>
</evidence>
<sequence length="127" mass="13064">MESTVVVVTGSSADPHPVFFHSGGLGAHCSPVAGMVLYWANLSPSVKRKKMDSAGPQSGSRSSCLVVIQPRTGLPIKDGPTVNPEGSSDPTGLSPSSPRLFLTPPSSPDNTPPVGEQVPLLQTCSTV</sequence>
<organism evidence="3 4">
    <name type="scientific">Pleuronectes platessa</name>
    <name type="common">European plaice</name>
    <dbReference type="NCBI Taxonomy" id="8262"/>
    <lineage>
        <taxon>Eukaryota</taxon>
        <taxon>Metazoa</taxon>
        <taxon>Chordata</taxon>
        <taxon>Craniata</taxon>
        <taxon>Vertebrata</taxon>
        <taxon>Euteleostomi</taxon>
        <taxon>Actinopterygii</taxon>
        <taxon>Neopterygii</taxon>
        <taxon>Teleostei</taxon>
        <taxon>Neoteleostei</taxon>
        <taxon>Acanthomorphata</taxon>
        <taxon>Carangaria</taxon>
        <taxon>Pleuronectiformes</taxon>
        <taxon>Pleuronectoidei</taxon>
        <taxon>Pleuronectidae</taxon>
        <taxon>Pleuronectes</taxon>
    </lineage>
</organism>
<evidence type="ECO:0000256" key="1">
    <source>
        <dbReference type="SAM" id="MobiDB-lite"/>
    </source>
</evidence>
<feature type="region of interest" description="Disordered" evidence="1">
    <location>
        <begin position="70"/>
        <end position="127"/>
    </location>
</feature>
<evidence type="ECO:0000313" key="4">
    <source>
        <dbReference type="Proteomes" id="UP001153269"/>
    </source>
</evidence>
<evidence type="ECO:0000313" key="3">
    <source>
        <dbReference type="EMBL" id="CAB1449172.1"/>
    </source>
</evidence>
<keyword evidence="2" id="KW-0472">Membrane</keyword>
<dbReference type="Proteomes" id="UP001153269">
    <property type="component" value="Unassembled WGS sequence"/>
</dbReference>
<name>A0A9N7VGV9_PLEPL</name>
<feature type="compositionally biased region" description="Polar residues" evidence="1">
    <location>
        <begin position="84"/>
        <end position="97"/>
    </location>
</feature>
<gene>
    <name evidence="3" type="ORF">PLEPLA_LOCUS36853</name>
</gene>
<keyword evidence="2" id="KW-1133">Transmembrane helix</keyword>